<dbReference type="CDD" id="cd01949">
    <property type="entry name" value="GGDEF"/>
    <property type="match status" value="1"/>
</dbReference>
<dbReference type="SUPFAM" id="SSF55073">
    <property type="entry name" value="Nucleotide cyclase"/>
    <property type="match status" value="1"/>
</dbReference>
<dbReference type="SUPFAM" id="SSF46458">
    <property type="entry name" value="Globin-like"/>
    <property type="match status" value="1"/>
</dbReference>
<dbReference type="InterPro" id="IPR000160">
    <property type="entry name" value="GGDEF_dom"/>
</dbReference>
<reference evidence="6 7" key="1">
    <citation type="submission" date="2016-12" db="EMBL/GenBank/DDBJ databases">
        <authorList>
            <person name="Song W.-J."/>
            <person name="Kurnit D.M."/>
        </authorList>
    </citation>
    <scope>NUCLEOTIDE SEQUENCE [LARGE SCALE GENOMIC DNA]</scope>
    <source>
        <strain evidence="6 7">DSM 19599</strain>
    </source>
</reference>
<evidence type="ECO:0000256" key="3">
    <source>
        <dbReference type="ARBA" id="ARBA00029839"/>
    </source>
</evidence>
<sequence>MDQISDDHPAGASTAAAQDPQSVLAGIAAENADALVDLFYGTFMQDAEGSAFLSHAMVQERLKPGLRRWLLELLASDPDGDRVSFEAHQRAIGAIHARVRLPAHLVMKGTMFLKNALAADLVASPLDRDGLASALGLLNSRIDDAMCLMGEAYVSVSTQGAEVDEAFRLFAIGQDSTVDRESQRAALMEWSQSILFSLLGNGGAGGALPPIGSSPFGLWVHHRAGLMFQGSPSLETINANLQNIDRVLLPKIAEAREAGGPPLSALTSRLQTMVDEIKFLLGELFQSVAGLESGRDPLTRTLNRRFLPSILGRETAIAIKGGAPFTLLMLDVDHFKRINDGAGHSVGDLVLRQVADVILDTVRLSDFVFRYGGEEFLIALIETNAAAGIEIAERIRQSLERKTLNLPDGSDWRVTVSIGAATFDGHPDYTHLIDLADKALYAAKQQGRNRTATAQAIALS</sequence>
<dbReference type="InterPro" id="IPR012292">
    <property type="entry name" value="Globin/Proto"/>
</dbReference>
<dbReference type="Proteomes" id="UP000186406">
    <property type="component" value="Unassembled WGS sequence"/>
</dbReference>
<dbReference type="RefSeq" id="WP_073626865.1">
    <property type="nucleotide sequence ID" value="NZ_FRXO01000002.1"/>
</dbReference>
<dbReference type="InterPro" id="IPR050469">
    <property type="entry name" value="Diguanylate_Cyclase"/>
</dbReference>
<organism evidence="6 7">
    <name type="scientific">Pseudoxanthobacter soli DSM 19599</name>
    <dbReference type="NCBI Taxonomy" id="1123029"/>
    <lineage>
        <taxon>Bacteria</taxon>
        <taxon>Pseudomonadati</taxon>
        <taxon>Pseudomonadota</taxon>
        <taxon>Alphaproteobacteria</taxon>
        <taxon>Hyphomicrobiales</taxon>
        <taxon>Segnochrobactraceae</taxon>
        <taxon>Pseudoxanthobacter</taxon>
    </lineage>
</organism>
<dbReference type="PANTHER" id="PTHR45138">
    <property type="entry name" value="REGULATORY COMPONENTS OF SENSORY TRANSDUCTION SYSTEM"/>
    <property type="match status" value="1"/>
</dbReference>
<dbReference type="FunFam" id="3.30.70.270:FF:000001">
    <property type="entry name" value="Diguanylate cyclase domain protein"/>
    <property type="match status" value="1"/>
</dbReference>
<dbReference type="GO" id="GO:0020037">
    <property type="term" value="F:heme binding"/>
    <property type="evidence" value="ECO:0007669"/>
    <property type="project" value="InterPro"/>
</dbReference>
<dbReference type="InterPro" id="IPR048442">
    <property type="entry name" value="DosC_2nd"/>
</dbReference>
<evidence type="ECO:0000313" key="7">
    <source>
        <dbReference type="Proteomes" id="UP000186406"/>
    </source>
</evidence>
<dbReference type="EC" id="2.7.7.65" evidence="1"/>
<accession>A0A1M7ZEZ3</accession>
<dbReference type="STRING" id="1123029.SAMN02745172_01387"/>
<dbReference type="PROSITE" id="PS50887">
    <property type="entry name" value="GGDEF"/>
    <property type="match status" value="1"/>
</dbReference>
<dbReference type="Gene3D" id="1.10.490.10">
    <property type="entry name" value="Globins"/>
    <property type="match status" value="1"/>
</dbReference>
<dbReference type="AlphaFoldDB" id="A0A1M7ZEZ3"/>
<feature type="domain" description="GGDEF" evidence="5">
    <location>
        <begin position="323"/>
        <end position="456"/>
    </location>
</feature>
<evidence type="ECO:0000313" key="6">
    <source>
        <dbReference type="EMBL" id="SHO63444.1"/>
    </source>
</evidence>
<evidence type="ECO:0000256" key="4">
    <source>
        <dbReference type="ARBA" id="ARBA00034247"/>
    </source>
</evidence>
<dbReference type="GO" id="GO:0052621">
    <property type="term" value="F:diguanylate cyclase activity"/>
    <property type="evidence" value="ECO:0007669"/>
    <property type="project" value="UniProtKB-EC"/>
</dbReference>
<dbReference type="Gene3D" id="3.30.70.270">
    <property type="match status" value="1"/>
</dbReference>
<dbReference type="OrthoDB" id="9812260at2"/>
<dbReference type="NCBIfam" id="TIGR00254">
    <property type="entry name" value="GGDEF"/>
    <property type="match status" value="1"/>
</dbReference>
<dbReference type="InterPro" id="IPR043128">
    <property type="entry name" value="Rev_trsase/Diguanyl_cyclase"/>
</dbReference>
<dbReference type="GO" id="GO:1902201">
    <property type="term" value="P:negative regulation of bacterial-type flagellum-dependent cell motility"/>
    <property type="evidence" value="ECO:0007669"/>
    <property type="project" value="TreeGrafter"/>
</dbReference>
<dbReference type="GO" id="GO:0019825">
    <property type="term" value="F:oxygen binding"/>
    <property type="evidence" value="ECO:0007669"/>
    <property type="project" value="InterPro"/>
</dbReference>
<dbReference type="Pfam" id="PF11563">
    <property type="entry name" value="Protoglobin"/>
    <property type="match status" value="1"/>
</dbReference>
<dbReference type="InterPro" id="IPR044398">
    <property type="entry name" value="Globin-sensor_dom"/>
</dbReference>
<evidence type="ECO:0000259" key="5">
    <source>
        <dbReference type="PROSITE" id="PS50887"/>
    </source>
</evidence>
<dbReference type="PANTHER" id="PTHR45138:SF9">
    <property type="entry name" value="DIGUANYLATE CYCLASE DGCM-RELATED"/>
    <property type="match status" value="1"/>
</dbReference>
<dbReference type="Pfam" id="PF00990">
    <property type="entry name" value="GGDEF"/>
    <property type="match status" value="1"/>
</dbReference>
<dbReference type="SMART" id="SM00267">
    <property type="entry name" value="GGDEF"/>
    <property type="match status" value="1"/>
</dbReference>
<evidence type="ECO:0000256" key="2">
    <source>
        <dbReference type="ARBA" id="ARBA00015125"/>
    </source>
</evidence>
<proteinExistence type="predicted"/>
<dbReference type="Pfam" id="PF21118">
    <property type="entry name" value="DosC_2nd"/>
    <property type="match status" value="1"/>
</dbReference>
<name>A0A1M7ZEZ3_9HYPH</name>
<dbReference type="InterPro" id="IPR029787">
    <property type="entry name" value="Nucleotide_cyclase"/>
</dbReference>
<dbReference type="EMBL" id="FRXO01000002">
    <property type="protein sequence ID" value="SHO63444.1"/>
    <property type="molecule type" value="Genomic_DNA"/>
</dbReference>
<dbReference type="InterPro" id="IPR009050">
    <property type="entry name" value="Globin-like_sf"/>
</dbReference>
<protein>
    <recommendedName>
        <fullName evidence="2">Diguanylate cyclase DosC</fullName>
        <ecNumber evidence="1">2.7.7.65</ecNumber>
    </recommendedName>
    <alternativeName>
        <fullName evidence="3">Direct oxygen-sensing cyclase</fullName>
    </alternativeName>
</protein>
<dbReference type="GO" id="GO:0043709">
    <property type="term" value="P:cell adhesion involved in single-species biofilm formation"/>
    <property type="evidence" value="ECO:0007669"/>
    <property type="project" value="TreeGrafter"/>
</dbReference>
<comment type="catalytic activity">
    <reaction evidence="4">
        <text>2 GTP = 3',3'-c-di-GMP + 2 diphosphate</text>
        <dbReference type="Rhea" id="RHEA:24898"/>
        <dbReference type="ChEBI" id="CHEBI:33019"/>
        <dbReference type="ChEBI" id="CHEBI:37565"/>
        <dbReference type="ChEBI" id="CHEBI:58805"/>
        <dbReference type="EC" id="2.7.7.65"/>
    </reaction>
</comment>
<keyword evidence="7" id="KW-1185">Reference proteome</keyword>
<gene>
    <name evidence="6" type="ORF">SAMN02745172_01387</name>
</gene>
<evidence type="ECO:0000256" key="1">
    <source>
        <dbReference type="ARBA" id="ARBA00012528"/>
    </source>
</evidence>
<dbReference type="GO" id="GO:0005886">
    <property type="term" value="C:plasma membrane"/>
    <property type="evidence" value="ECO:0007669"/>
    <property type="project" value="TreeGrafter"/>
</dbReference>